<evidence type="ECO:0000256" key="3">
    <source>
        <dbReference type="ARBA" id="ARBA00022475"/>
    </source>
</evidence>
<keyword evidence="3" id="KW-1003">Cell membrane</keyword>
<evidence type="ECO:0000256" key="8">
    <source>
        <dbReference type="ARBA" id="ARBA00023136"/>
    </source>
</evidence>
<keyword evidence="6" id="KW-0653">Protein transport</keyword>
<evidence type="ECO:0000256" key="6">
    <source>
        <dbReference type="ARBA" id="ARBA00022927"/>
    </source>
</evidence>
<evidence type="ECO:0000256" key="9">
    <source>
        <dbReference type="RuleBase" id="RU363032"/>
    </source>
</evidence>
<evidence type="ECO:0000256" key="1">
    <source>
        <dbReference type="ARBA" id="ARBA00004651"/>
    </source>
</evidence>
<reference evidence="11" key="1">
    <citation type="submission" date="2020-09" db="EMBL/GenBank/DDBJ databases">
        <title>Bosea spartocytisi sp. nov. a root nodule endophyte of Spartocytisus supranubius in the high mountain ecosystem fo the Teide National Park (Canary Islands, Spain).</title>
        <authorList>
            <person name="Pulido-Suarez L."/>
            <person name="Peix A."/>
            <person name="Igual J.M."/>
            <person name="Socas-Perez N."/>
            <person name="Velazquez E."/>
            <person name="Flores-Felix J.D."/>
            <person name="Leon-Barrios M."/>
        </authorList>
    </citation>
    <scope>NUCLEOTIDE SEQUENCE</scope>
    <source>
        <strain evidence="11">SSUT16</strain>
    </source>
</reference>
<feature type="transmembrane region" description="Helical" evidence="9">
    <location>
        <begin position="205"/>
        <end position="230"/>
    </location>
</feature>
<dbReference type="PROSITE" id="PS50928">
    <property type="entry name" value="ABC_TM1"/>
    <property type="match status" value="1"/>
</dbReference>
<dbReference type="Pfam" id="PF00528">
    <property type="entry name" value="BPD_transp_1"/>
    <property type="match status" value="1"/>
</dbReference>
<evidence type="ECO:0000256" key="4">
    <source>
        <dbReference type="ARBA" id="ARBA00022692"/>
    </source>
</evidence>
<keyword evidence="12" id="KW-1185">Reference proteome</keyword>
<protein>
    <submittedName>
        <fullName evidence="11">ABC transporter permease</fullName>
    </submittedName>
</protein>
<dbReference type="GO" id="GO:0015031">
    <property type="term" value="P:protein transport"/>
    <property type="evidence" value="ECO:0007669"/>
    <property type="project" value="UniProtKB-KW"/>
</dbReference>
<dbReference type="EMBL" id="JACXWY010000009">
    <property type="protein sequence ID" value="MBD3847275.1"/>
    <property type="molecule type" value="Genomic_DNA"/>
</dbReference>
<dbReference type="InterPro" id="IPR050366">
    <property type="entry name" value="BP-dependent_transpt_permease"/>
</dbReference>
<dbReference type="Pfam" id="PF12911">
    <property type="entry name" value="OppC_N"/>
    <property type="match status" value="1"/>
</dbReference>
<evidence type="ECO:0000259" key="10">
    <source>
        <dbReference type="PROSITE" id="PS50928"/>
    </source>
</evidence>
<dbReference type="SUPFAM" id="SSF161098">
    <property type="entry name" value="MetI-like"/>
    <property type="match status" value="1"/>
</dbReference>
<keyword evidence="8 9" id="KW-0472">Membrane</keyword>
<proteinExistence type="inferred from homology"/>
<dbReference type="GO" id="GO:0005886">
    <property type="term" value="C:plasma membrane"/>
    <property type="evidence" value="ECO:0007669"/>
    <property type="project" value="UniProtKB-SubCell"/>
</dbReference>
<accession>A0A927EAZ3</accession>
<comment type="similarity">
    <text evidence="9">Belongs to the binding-protein-dependent transport system permease family.</text>
</comment>
<evidence type="ECO:0000256" key="7">
    <source>
        <dbReference type="ARBA" id="ARBA00022989"/>
    </source>
</evidence>
<comment type="subcellular location">
    <subcellularLocation>
        <location evidence="1 9">Cell membrane</location>
        <topology evidence="1 9">Multi-pass membrane protein</topology>
    </subcellularLocation>
</comment>
<gene>
    <name evidence="11" type="ORF">IED13_16310</name>
</gene>
<evidence type="ECO:0000256" key="2">
    <source>
        <dbReference type="ARBA" id="ARBA00022448"/>
    </source>
</evidence>
<feature type="transmembrane region" description="Helical" evidence="9">
    <location>
        <begin position="250"/>
        <end position="272"/>
    </location>
</feature>
<dbReference type="PANTHER" id="PTHR43386">
    <property type="entry name" value="OLIGOPEPTIDE TRANSPORT SYSTEM PERMEASE PROTEIN APPC"/>
    <property type="match status" value="1"/>
</dbReference>
<dbReference type="Proteomes" id="UP000619295">
    <property type="component" value="Unassembled WGS sequence"/>
</dbReference>
<sequence length="283" mass="30656">MRSPIRVSGWNEPMSRFRSNPSLFVGLAMLVLLAGFVALGQIWTPHDPFEVDYGNTLQPPSLANWFGTDDLGRDVASRVLAGGYVDLKVALICVVAPALLGVMIGAISGFIGGRVDTFIMRITDIFWAFPFYVLVIAIVGVLGPGEANLYLAFLLVNWISFARIVRGEVLVLRNLEFVQAARSLGCTTPRIVTAHILPNAVNPAIVYAMADVVLTILAVTSLSFLGLGIQPPTPEWGLMISDGRQFLFDAWWIATFPGFAIIYTGVTFALIGEGLDTALRPKG</sequence>
<keyword evidence="7 9" id="KW-1133">Transmembrane helix</keyword>
<keyword evidence="5" id="KW-0571">Peptide transport</keyword>
<evidence type="ECO:0000313" key="11">
    <source>
        <dbReference type="EMBL" id="MBD3847275.1"/>
    </source>
</evidence>
<dbReference type="CDD" id="cd06261">
    <property type="entry name" value="TM_PBP2"/>
    <property type="match status" value="1"/>
</dbReference>
<evidence type="ECO:0000313" key="12">
    <source>
        <dbReference type="Proteomes" id="UP000619295"/>
    </source>
</evidence>
<name>A0A927EAZ3_9HYPH</name>
<dbReference type="InterPro" id="IPR000515">
    <property type="entry name" value="MetI-like"/>
</dbReference>
<dbReference type="Gene3D" id="1.10.3720.10">
    <property type="entry name" value="MetI-like"/>
    <property type="match status" value="1"/>
</dbReference>
<feature type="transmembrane region" description="Helical" evidence="9">
    <location>
        <begin position="125"/>
        <end position="143"/>
    </location>
</feature>
<keyword evidence="4 9" id="KW-0812">Transmembrane</keyword>
<comment type="caution">
    <text evidence="11">The sequence shown here is derived from an EMBL/GenBank/DDBJ whole genome shotgun (WGS) entry which is preliminary data.</text>
</comment>
<dbReference type="GO" id="GO:0015833">
    <property type="term" value="P:peptide transport"/>
    <property type="evidence" value="ECO:0007669"/>
    <property type="project" value="UniProtKB-KW"/>
</dbReference>
<feature type="domain" description="ABC transmembrane type-1" evidence="10">
    <location>
        <begin position="87"/>
        <end position="272"/>
    </location>
</feature>
<dbReference type="GO" id="GO:0055085">
    <property type="term" value="P:transmembrane transport"/>
    <property type="evidence" value="ECO:0007669"/>
    <property type="project" value="InterPro"/>
</dbReference>
<feature type="transmembrane region" description="Helical" evidence="9">
    <location>
        <begin position="21"/>
        <end position="43"/>
    </location>
</feature>
<dbReference type="InterPro" id="IPR025966">
    <property type="entry name" value="OppC_N"/>
</dbReference>
<evidence type="ECO:0000256" key="5">
    <source>
        <dbReference type="ARBA" id="ARBA00022856"/>
    </source>
</evidence>
<feature type="transmembrane region" description="Helical" evidence="9">
    <location>
        <begin position="89"/>
        <end position="113"/>
    </location>
</feature>
<dbReference type="InterPro" id="IPR035906">
    <property type="entry name" value="MetI-like_sf"/>
</dbReference>
<keyword evidence="2 9" id="KW-0813">Transport</keyword>
<dbReference type="PANTHER" id="PTHR43386:SF1">
    <property type="entry name" value="D,D-DIPEPTIDE TRANSPORT SYSTEM PERMEASE PROTEIN DDPC-RELATED"/>
    <property type="match status" value="1"/>
</dbReference>
<dbReference type="AlphaFoldDB" id="A0A927EAZ3"/>
<organism evidence="11 12">
    <name type="scientific">Bosea spartocytisi</name>
    <dbReference type="NCBI Taxonomy" id="2773451"/>
    <lineage>
        <taxon>Bacteria</taxon>
        <taxon>Pseudomonadati</taxon>
        <taxon>Pseudomonadota</taxon>
        <taxon>Alphaproteobacteria</taxon>
        <taxon>Hyphomicrobiales</taxon>
        <taxon>Boseaceae</taxon>
        <taxon>Bosea</taxon>
    </lineage>
</organism>